<feature type="region of interest" description="Disordered" evidence="1">
    <location>
        <begin position="1"/>
        <end position="72"/>
    </location>
</feature>
<keyword evidence="3" id="KW-1185">Reference proteome</keyword>
<protein>
    <submittedName>
        <fullName evidence="2">Uncharacterized protein</fullName>
    </submittedName>
</protein>
<proteinExistence type="predicted"/>
<dbReference type="EMBL" id="JBHMFI010000001">
    <property type="protein sequence ID" value="MFB9071365.1"/>
    <property type="molecule type" value="Genomic_DNA"/>
</dbReference>
<accession>A0ABV5FXK5</accession>
<organism evidence="2 3">
    <name type="scientific">Citricoccus parietis</name>
    <dbReference type="NCBI Taxonomy" id="592307"/>
    <lineage>
        <taxon>Bacteria</taxon>
        <taxon>Bacillati</taxon>
        <taxon>Actinomycetota</taxon>
        <taxon>Actinomycetes</taxon>
        <taxon>Micrococcales</taxon>
        <taxon>Micrococcaceae</taxon>
        <taxon>Citricoccus</taxon>
    </lineage>
</organism>
<gene>
    <name evidence="2" type="ORF">ACFFX0_09220</name>
</gene>
<evidence type="ECO:0000256" key="1">
    <source>
        <dbReference type="SAM" id="MobiDB-lite"/>
    </source>
</evidence>
<comment type="caution">
    <text evidence="2">The sequence shown here is derived from an EMBL/GenBank/DDBJ whole genome shotgun (WGS) entry which is preliminary data.</text>
</comment>
<reference evidence="2 3" key="1">
    <citation type="submission" date="2024-09" db="EMBL/GenBank/DDBJ databases">
        <authorList>
            <person name="Sun Q."/>
            <person name="Mori K."/>
        </authorList>
    </citation>
    <scope>NUCLEOTIDE SEQUENCE [LARGE SCALE GENOMIC DNA]</scope>
    <source>
        <strain evidence="2 3">CCM 7609</strain>
    </source>
</reference>
<dbReference type="Proteomes" id="UP001589575">
    <property type="component" value="Unassembled WGS sequence"/>
</dbReference>
<feature type="compositionally biased region" description="Basic and acidic residues" evidence="1">
    <location>
        <begin position="114"/>
        <end position="125"/>
    </location>
</feature>
<evidence type="ECO:0000313" key="2">
    <source>
        <dbReference type="EMBL" id="MFB9071365.1"/>
    </source>
</evidence>
<evidence type="ECO:0000313" key="3">
    <source>
        <dbReference type="Proteomes" id="UP001589575"/>
    </source>
</evidence>
<sequence>MERRTRSLRETSSCSSRPEKAGTTPMARNIISPPRVAETVPIRAGDHPFGTTTTVASARRESSSRTSRPSPLNAVRLAVSSGPWRILATRDAHCPQRNPSASAKPSSVAWWEASESRRPQDLPSG</sequence>
<feature type="region of interest" description="Disordered" evidence="1">
    <location>
        <begin position="91"/>
        <end position="125"/>
    </location>
</feature>
<name>A0ABV5FXK5_9MICC</name>